<dbReference type="InterPro" id="IPR020846">
    <property type="entry name" value="MFS_dom"/>
</dbReference>
<keyword evidence="7" id="KW-1185">Reference proteome</keyword>
<evidence type="ECO:0000259" key="6">
    <source>
        <dbReference type="PROSITE" id="PS50850"/>
    </source>
</evidence>
<organism evidence="7 8">
    <name type="scientific">Parascaris univalens</name>
    <name type="common">Nematode worm</name>
    <dbReference type="NCBI Taxonomy" id="6257"/>
    <lineage>
        <taxon>Eukaryota</taxon>
        <taxon>Metazoa</taxon>
        <taxon>Ecdysozoa</taxon>
        <taxon>Nematoda</taxon>
        <taxon>Chromadorea</taxon>
        <taxon>Rhabditida</taxon>
        <taxon>Spirurina</taxon>
        <taxon>Ascaridomorpha</taxon>
        <taxon>Ascaridoidea</taxon>
        <taxon>Ascarididae</taxon>
        <taxon>Parascaris</taxon>
    </lineage>
</organism>
<feature type="transmembrane region" description="Helical" evidence="5">
    <location>
        <begin position="449"/>
        <end position="468"/>
    </location>
</feature>
<sequence>MCSQLCGNSHWQCCMMSTPAQGSNPNDCSQRLAGEDIELLVYDSGVDTVENADEILAHLGARNKYILLVTITMSFAWAIGAMPIMCSAFIVDNGECVNNIECEQENRTSIVSDFGLTDKHRYMADWTTSAFMFGNMLGASALTRISDRIGRRPVLLFSLMTLSVTGASSALADSIHVFTFGRFLQGLCSPGICLVVWVLGYECIPMSLRGFATLIYGTMWVIGYCALAPMAYFLTSWRTLLLASTLPAGITGIFFFFVVPESLHFLVVNRRNADAMRWVKRAKKYSHSESDGNLDKMMEALFISTAKRHDTVQSKSSSGNELLANKIFILYTLVLIFLWTSDTFVYFGLSIYTTRIAGNKYWNYALSGLVEVPAYLFAPYALDKFGRKPIVAWTHFLAGFSLIGLIFIPNEKEWMTTPLWLMGKFAISCSFMCIFVYGSEIFPTTIRNVCIGLCSVIARVGGIVAPYVKLLESISPLLPMVFFGAVSMAAGVLTLLLPETKDRALPSSLSDLREQCK</sequence>
<dbReference type="AlphaFoldDB" id="A0A915BQM1"/>
<feature type="transmembrane region" description="Helical" evidence="5">
    <location>
        <begin position="361"/>
        <end position="378"/>
    </location>
</feature>
<dbReference type="InterPro" id="IPR036259">
    <property type="entry name" value="MFS_trans_sf"/>
</dbReference>
<evidence type="ECO:0000256" key="2">
    <source>
        <dbReference type="ARBA" id="ARBA00022692"/>
    </source>
</evidence>
<dbReference type="WBParaSite" id="PgR052_g069_t04">
    <property type="protein sequence ID" value="PgR052_g069_t04"/>
    <property type="gene ID" value="PgR052_g069"/>
</dbReference>
<dbReference type="CDD" id="cd17317">
    <property type="entry name" value="MFS_SLC22"/>
    <property type="match status" value="1"/>
</dbReference>
<feature type="transmembrane region" description="Helical" evidence="5">
    <location>
        <begin position="65"/>
        <end position="91"/>
    </location>
</feature>
<feature type="transmembrane region" description="Helical" evidence="5">
    <location>
        <begin position="474"/>
        <end position="497"/>
    </location>
</feature>
<evidence type="ECO:0000256" key="1">
    <source>
        <dbReference type="ARBA" id="ARBA00004141"/>
    </source>
</evidence>
<feature type="transmembrane region" description="Helical" evidence="5">
    <location>
        <begin position="246"/>
        <end position="268"/>
    </location>
</feature>
<dbReference type="GO" id="GO:0016020">
    <property type="term" value="C:membrane"/>
    <property type="evidence" value="ECO:0007669"/>
    <property type="project" value="UniProtKB-SubCell"/>
</dbReference>
<keyword evidence="4 5" id="KW-0472">Membrane</keyword>
<dbReference type="InterPro" id="IPR005828">
    <property type="entry name" value="MFS_sugar_transport-like"/>
</dbReference>
<comment type="subcellular location">
    <subcellularLocation>
        <location evidence="1">Membrane</location>
        <topology evidence="1">Multi-pass membrane protein</topology>
    </subcellularLocation>
</comment>
<dbReference type="GO" id="GO:0022857">
    <property type="term" value="F:transmembrane transporter activity"/>
    <property type="evidence" value="ECO:0007669"/>
    <property type="project" value="InterPro"/>
</dbReference>
<feature type="transmembrane region" description="Helical" evidence="5">
    <location>
        <begin position="183"/>
        <end position="201"/>
    </location>
</feature>
<protein>
    <submittedName>
        <fullName evidence="8">Major facilitator superfamily (MFS) profile domain-containing protein</fullName>
    </submittedName>
</protein>
<feature type="transmembrane region" description="Helical" evidence="5">
    <location>
        <begin position="328"/>
        <end position="349"/>
    </location>
</feature>
<keyword evidence="2 5" id="KW-0812">Transmembrane</keyword>
<dbReference type="PANTHER" id="PTHR24064">
    <property type="entry name" value="SOLUTE CARRIER FAMILY 22 MEMBER"/>
    <property type="match status" value="1"/>
</dbReference>
<feature type="transmembrane region" description="Helical" evidence="5">
    <location>
        <begin position="390"/>
        <end position="408"/>
    </location>
</feature>
<accession>A0A915BQM1</accession>
<dbReference type="Gene3D" id="1.20.1250.20">
    <property type="entry name" value="MFS general substrate transporter like domains"/>
    <property type="match status" value="1"/>
</dbReference>
<dbReference type="Proteomes" id="UP000887569">
    <property type="component" value="Unplaced"/>
</dbReference>
<evidence type="ECO:0000313" key="8">
    <source>
        <dbReference type="WBParaSite" id="PgR052_g069_t04"/>
    </source>
</evidence>
<evidence type="ECO:0000313" key="7">
    <source>
        <dbReference type="Proteomes" id="UP000887569"/>
    </source>
</evidence>
<reference evidence="8" key="1">
    <citation type="submission" date="2022-11" db="UniProtKB">
        <authorList>
            <consortium name="WormBaseParasite"/>
        </authorList>
    </citation>
    <scope>IDENTIFICATION</scope>
</reference>
<dbReference type="SUPFAM" id="SSF103473">
    <property type="entry name" value="MFS general substrate transporter"/>
    <property type="match status" value="1"/>
</dbReference>
<name>A0A915BQM1_PARUN</name>
<proteinExistence type="predicted"/>
<feature type="transmembrane region" description="Helical" evidence="5">
    <location>
        <begin position="154"/>
        <end position="171"/>
    </location>
</feature>
<feature type="transmembrane region" description="Helical" evidence="5">
    <location>
        <begin position="420"/>
        <end position="437"/>
    </location>
</feature>
<evidence type="ECO:0000256" key="4">
    <source>
        <dbReference type="ARBA" id="ARBA00023136"/>
    </source>
</evidence>
<dbReference type="PROSITE" id="PS50850">
    <property type="entry name" value="MFS"/>
    <property type="match status" value="1"/>
</dbReference>
<keyword evidence="3 5" id="KW-1133">Transmembrane helix</keyword>
<evidence type="ECO:0000256" key="5">
    <source>
        <dbReference type="SAM" id="Phobius"/>
    </source>
</evidence>
<feature type="domain" description="Major facilitator superfamily (MFS) profile" evidence="6">
    <location>
        <begin position="66"/>
        <end position="502"/>
    </location>
</feature>
<feature type="transmembrane region" description="Helical" evidence="5">
    <location>
        <begin position="123"/>
        <end position="142"/>
    </location>
</feature>
<feature type="transmembrane region" description="Helical" evidence="5">
    <location>
        <begin position="213"/>
        <end position="234"/>
    </location>
</feature>
<evidence type="ECO:0000256" key="3">
    <source>
        <dbReference type="ARBA" id="ARBA00022989"/>
    </source>
</evidence>
<dbReference type="Pfam" id="PF00083">
    <property type="entry name" value="Sugar_tr"/>
    <property type="match status" value="1"/>
</dbReference>